<dbReference type="Pfam" id="PF01345">
    <property type="entry name" value="DUF11"/>
    <property type="match status" value="1"/>
</dbReference>
<accession>A0A098LKU2</accession>
<dbReference type="InterPro" id="IPR047589">
    <property type="entry name" value="DUF11_rpt"/>
</dbReference>
<dbReference type="InterPro" id="IPR008928">
    <property type="entry name" value="6-hairpin_glycosidase_sf"/>
</dbReference>
<sequence length="1528" mass="168176">MKRLLLFVISAFLLQIQGYSQIPANINSGNPNFPFPQFKDYNQGALKTIASSEHHSVGVTHAELELRIREAYQMICNNMTYNVTQGTTAGPLTVNGVRYIMPNINSPIMHCTCVEADGYYLLAAAYMGDKKTYDGYYMWMHDRQFQKTVRFVDNVMNSPNYGYSPGISGAGSFGPSTNVYGGALGGNSASDGDVDIALAMLVAWKQWGDNGVICNDPELGTITYKDEAIKYISTMVDTLLYAPSLPMKKYISGIIGLDGYMKGGDTWNELTNWAQGGSYLGMNPERTGGDQQHIDYYAPAYFRSFGDMLEAEGKSPWLIKQYRRAEASSDWAMGKMAEQGLVGFAGWWALDAANNASYTSFNDGEDFRLGWRTVLNYVWNGNPTTSWDPSNTPTGHQVIPGGNTYELDFAKNNEKFLLDPQSYGNVPYKLPTQELDICGPSTMTTYHSPTGANMGSLYFRLNKAFGAFSPSAVAVQNFRLMSEMYRKCEITWDGADGGAQKYTDSNPLYFHEFFRFLGMMVLTGNWHDPLDMMPEANMKIYKSVDKTYAYIGDTLTYKITYRNFGKPSATGVVITDELPTGLTFLSQSPRAAGVTFSQAASKLTWSLGTVPGTEIGVPANLAQTMDTITLKVIVNSNAPARICNSATITATNGSGWTSNEYPNNITETMERNCVDILNEKPLSIVKSVNRSIVQVGDSIVYTIKVKNTSVAFLNGGRPGVHFSMGLQPFTNPANELKMNFRFFHGAQEAYINLKNYRVSYFLKENGPPAWQVAVGTAEGFGTAPPTLGVQPLVPGPGYNHRFFITFPEALTTVTQHLAEYRGNREMIHRGELAPPRMEARVFTNPNGSFNFSDDWSYEAALNTTGASNDLQTLITNDWSDPDNLDVPLNKYHPEACGTTSKISNKVLVEEWDGYTWRRILGTSPASGRELNNIIVKDTLPNSVTFGGFITGYPVGTLAGRVITWPTVSQLLVNDSIEYKFWVRVKDAAFFNCPAGPTPDEIINTGYAKADNEPWVKDTAKTKVSCDAVFIPDPSVSKKADKANYFTGDDITYTVVYKNKSGTVVSSIGTTADWRQVEGNPFTFSGGNMIISGAGLNGATGSNLMTHKFSHGKNGSINTTINLATYQEIYALVFRQNGNKWYEIRMKKEYNGIVLSLWDHGYSAAGYTQLMSEPTNTAFPAGFTDIDIKLELFEDKASFSLVASGVTMPGTPQYIHTGLQKVAGYAGWRSTNNDASTVKKWNTWLDSGFDIVMRDPIPAGVTFVSATDADLSGCPSCSPAVISGTNTAGSVIYTKINGPVLANDSVKYVWKGNIASCPATGLLINTAYIDIKGITPSPSAQVVTGCDVTTTPLNFLSFEVRQAEKTVYLNWITANEQNVSHFNILVSQDGKTWNVVPAKVPARNQSMNTYKFILPASNSGITYYKIQEVDKDGKTDFSKVKSLNFGIEDEFYVYPNPADDKAHIRYSLSGEKVLSAIIYDVHGRKIFEKTFTALSEKGEITIDLDIASGLYILEVVTDTFVKDIKLIKK</sequence>
<dbReference type="InterPro" id="IPR051172">
    <property type="entry name" value="Chlamydia_OmcB"/>
</dbReference>
<dbReference type="InterPro" id="IPR001434">
    <property type="entry name" value="OmcB-like_DUF11"/>
</dbReference>
<dbReference type="RefSeq" id="WP_045467977.1">
    <property type="nucleotide sequence ID" value="NZ_BBLT01000011.1"/>
</dbReference>
<dbReference type="InterPro" id="IPR026444">
    <property type="entry name" value="Secre_tail"/>
</dbReference>
<dbReference type="NCBIfam" id="TIGR04183">
    <property type="entry name" value="Por_Secre_tail"/>
    <property type="match status" value="1"/>
</dbReference>
<protein>
    <submittedName>
        <fullName evidence="4">Glycoside hydrolase family 8</fullName>
    </submittedName>
</protein>
<dbReference type="EMBL" id="BBLT01000011">
    <property type="protein sequence ID" value="GAL87124.1"/>
    <property type="molecule type" value="Genomic_DNA"/>
</dbReference>
<keyword evidence="5" id="KW-1185">Reference proteome</keyword>
<evidence type="ECO:0000256" key="1">
    <source>
        <dbReference type="PROSITE-ProRule" id="PRU10058"/>
    </source>
</evidence>
<evidence type="ECO:0000259" key="3">
    <source>
        <dbReference type="Pfam" id="PF18962"/>
    </source>
</evidence>
<name>A0A098LKU2_9BACT</name>
<dbReference type="PANTHER" id="PTHR34819">
    <property type="entry name" value="LARGE CYSTEINE-RICH PERIPLASMIC PROTEIN OMCB"/>
    <property type="match status" value="1"/>
</dbReference>
<evidence type="ECO:0000259" key="2">
    <source>
        <dbReference type="Pfam" id="PF01345"/>
    </source>
</evidence>
<dbReference type="OrthoDB" id="1488710at2"/>
<dbReference type="Pfam" id="PF18962">
    <property type="entry name" value="Por_Secre_tail"/>
    <property type="match status" value="1"/>
</dbReference>
<keyword evidence="4" id="KW-0378">Hydrolase</keyword>
<dbReference type="Gene3D" id="1.50.10.10">
    <property type="match status" value="1"/>
</dbReference>
<dbReference type="eggNOG" id="COG1404">
    <property type="taxonomic scope" value="Bacteria"/>
</dbReference>
<feature type="active site" description="Nucleophile" evidence="1">
    <location>
        <position position="191"/>
    </location>
</feature>
<feature type="domain" description="Secretion system C-terminal sorting" evidence="3">
    <location>
        <begin position="1452"/>
        <end position="1518"/>
    </location>
</feature>
<gene>
    <name evidence="4" type="ORF">MYP_4354</name>
</gene>
<evidence type="ECO:0000313" key="5">
    <source>
        <dbReference type="Proteomes" id="UP000030185"/>
    </source>
</evidence>
<dbReference type="SUPFAM" id="SSF48208">
    <property type="entry name" value="Six-hairpin glycosidases"/>
    <property type="match status" value="1"/>
</dbReference>
<dbReference type="Proteomes" id="UP000030185">
    <property type="component" value="Unassembled WGS sequence"/>
</dbReference>
<feature type="domain" description="DUF11" evidence="2">
    <location>
        <begin position="539"/>
        <end position="656"/>
    </location>
</feature>
<dbReference type="STRING" id="153721.MYP_4354"/>
<dbReference type="GO" id="GO:0005975">
    <property type="term" value="P:carbohydrate metabolic process"/>
    <property type="evidence" value="ECO:0007669"/>
    <property type="project" value="InterPro"/>
</dbReference>
<dbReference type="eggNOG" id="COG3405">
    <property type="taxonomic scope" value="Bacteria"/>
</dbReference>
<reference evidence="4 5" key="1">
    <citation type="submission" date="2014-09" db="EMBL/GenBank/DDBJ databases">
        <title>Sporocytophaga myxococcoides PG-01 genome sequencing.</title>
        <authorList>
            <person name="Liu L."/>
            <person name="Gao P.J."/>
            <person name="Chen G.J."/>
            <person name="Wang L.S."/>
        </authorList>
    </citation>
    <scope>NUCLEOTIDE SEQUENCE [LARGE SCALE GENOMIC DNA]</scope>
    <source>
        <strain evidence="4 5">PG-01</strain>
    </source>
</reference>
<dbReference type="InterPro" id="IPR019834">
    <property type="entry name" value="Glyco_hydro_8_CS"/>
</dbReference>
<evidence type="ECO:0000313" key="4">
    <source>
        <dbReference type="EMBL" id="GAL87124.1"/>
    </source>
</evidence>
<comment type="caution">
    <text evidence="4">The sequence shown here is derived from an EMBL/GenBank/DDBJ whole genome shotgun (WGS) entry which is preliminary data.</text>
</comment>
<organism evidence="4 5">
    <name type="scientific">Sporocytophaga myxococcoides</name>
    <dbReference type="NCBI Taxonomy" id="153721"/>
    <lineage>
        <taxon>Bacteria</taxon>
        <taxon>Pseudomonadati</taxon>
        <taxon>Bacteroidota</taxon>
        <taxon>Cytophagia</taxon>
        <taxon>Cytophagales</taxon>
        <taxon>Cytophagaceae</taxon>
        <taxon>Sporocytophaga</taxon>
    </lineage>
</organism>
<dbReference type="PROSITE" id="PS00812">
    <property type="entry name" value="GLYCOSYL_HYDROL_F8"/>
    <property type="match status" value="1"/>
</dbReference>
<dbReference type="InterPro" id="IPR012341">
    <property type="entry name" value="6hp_glycosidase-like_sf"/>
</dbReference>
<dbReference type="Gene3D" id="2.60.40.740">
    <property type="match status" value="1"/>
</dbReference>
<dbReference type="GO" id="GO:0016787">
    <property type="term" value="F:hydrolase activity"/>
    <property type="evidence" value="ECO:0007669"/>
    <property type="project" value="UniProtKB-KW"/>
</dbReference>
<dbReference type="NCBIfam" id="TIGR01451">
    <property type="entry name" value="B_ant_repeat"/>
    <property type="match status" value="2"/>
</dbReference>
<dbReference type="PANTHER" id="PTHR34819:SF3">
    <property type="entry name" value="CELL SURFACE PROTEIN"/>
    <property type="match status" value="1"/>
</dbReference>
<proteinExistence type="predicted"/>